<gene>
    <name evidence="2" type="ORF">GOM49_14390</name>
</gene>
<dbReference type="InterPro" id="IPR025584">
    <property type="entry name" value="Cthe_2159"/>
</dbReference>
<evidence type="ECO:0000313" key="2">
    <source>
        <dbReference type="EMBL" id="QGU96124.1"/>
    </source>
</evidence>
<dbReference type="Pfam" id="PF14262">
    <property type="entry name" value="Cthe_2159"/>
    <property type="match status" value="1"/>
</dbReference>
<evidence type="ECO:0000313" key="3">
    <source>
        <dbReference type="Proteomes" id="UP000422764"/>
    </source>
</evidence>
<reference evidence="2 3" key="1">
    <citation type="submission" date="2019-12" db="EMBL/GenBank/DDBJ databases">
        <title>Genome sequenceing of Clostridium bovifaecis.</title>
        <authorList>
            <person name="Yao Y."/>
        </authorList>
    </citation>
    <scope>NUCLEOTIDE SEQUENCE [LARGE SCALE GENOMIC DNA]</scope>
    <source>
        <strain evidence="2 3">BXX</strain>
    </source>
</reference>
<feature type="compositionally biased region" description="Gly residues" evidence="1">
    <location>
        <begin position="642"/>
        <end position="651"/>
    </location>
</feature>
<organism evidence="2 3">
    <name type="scientific">Clostridium bovifaecis</name>
    <dbReference type="NCBI Taxonomy" id="2184719"/>
    <lineage>
        <taxon>Bacteria</taxon>
        <taxon>Bacillati</taxon>
        <taxon>Bacillota</taxon>
        <taxon>Clostridia</taxon>
        <taxon>Eubacteriales</taxon>
        <taxon>Clostridiaceae</taxon>
        <taxon>Clostridium</taxon>
    </lineage>
</organism>
<protein>
    <submittedName>
        <fullName evidence="2">Carbohydrate-binding domain-containing protein</fullName>
    </submittedName>
</protein>
<dbReference type="PROSITE" id="PS51257">
    <property type="entry name" value="PROKAR_LIPOPROTEIN"/>
    <property type="match status" value="1"/>
</dbReference>
<sequence>MNRKSIYSQLAIALVCTTFLYGCSAKTEASNTNETQTAATEVKASIIGDKSVKSVIGELVTYDKEDTYTDWKNENLNYIELSGTTASIKGSGAEVKDSKVTITSAGTYVISGKLDNGQIIVDVQDKGTVRLVLNGAEIKSSDNAPIYVKSAGKTIISLESGTENTITDGAKYTLEDTSSDEPSAAIFSKDSLVINGTGKLTVKGNYKDGITSKDDFKITGGNIQITSVDDGLVGRDILAVKGGAITIEAGGDAVKSTNSEDSTKGIVAIENGTFSLKAERDGIQAETAVLIGDGSFNITSGGGSVNGTKKAEENMKGPGGPVWGGKDTNKSDTKASAKTKTKTETESKKAIKAVADIGIAGGTFNIDSADDSIHSNNNAIIEGGNFIITSGDDGIHADAALGIKGGKVNIAKSYEGIEASIITISEGEIHITASDDGINVAGGADGSSTNGRPGENNFSASENNKLNINGGYIVVNSSGDGLDSNGSIYMTKGIVIVSGPTNSGNGALDYNGTFEMNGGFLVSAGSSGMAQATSNTSTQNSIIMTYPQVQAAGTLVSLQDSSGNSIATFAPAKEYQSIVISSPELKKDGSYTLYSGGKSTGAGNDGLYNDGEYEDGTKVVSFKISNSVTWLNESGITTAQEGGPGGHGGQRGQRPPRTEDQNSSGTQNQAPDAQQNQK</sequence>
<proteinExistence type="predicted"/>
<feature type="compositionally biased region" description="Basic and acidic residues" evidence="1">
    <location>
        <begin position="327"/>
        <end position="344"/>
    </location>
</feature>
<dbReference type="EMBL" id="CP046522">
    <property type="protein sequence ID" value="QGU96124.1"/>
    <property type="molecule type" value="Genomic_DNA"/>
</dbReference>
<accession>A0A6I6F4L3</accession>
<dbReference type="Proteomes" id="UP000422764">
    <property type="component" value="Chromosome"/>
</dbReference>
<name>A0A6I6F4L3_9CLOT</name>
<feature type="region of interest" description="Disordered" evidence="1">
    <location>
        <begin position="636"/>
        <end position="678"/>
    </location>
</feature>
<dbReference type="AlphaFoldDB" id="A0A6I6F4L3"/>
<keyword evidence="3" id="KW-1185">Reference proteome</keyword>
<feature type="region of interest" description="Disordered" evidence="1">
    <location>
        <begin position="303"/>
        <end position="344"/>
    </location>
</feature>
<feature type="compositionally biased region" description="Polar residues" evidence="1">
    <location>
        <begin position="661"/>
        <end position="678"/>
    </location>
</feature>
<evidence type="ECO:0000256" key="1">
    <source>
        <dbReference type="SAM" id="MobiDB-lite"/>
    </source>
</evidence>